<protein>
    <recommendedName>
        <fullName evidence="3">DUF1993 domain-containing protein</fullName>
    </recommendedName>
</protein>
<sequence>MYSIVIPALQRSLTALARILTKAEAHCTDHKIAPDVLLAARLFPDMLPLSRQVQLTCDFATRMNARLTGATVPNHPDTETTFAQLKARIATVQAELANATPDGFKDAATRSITFKAGPSEMTLSGQDYYAHFALPQFYFHMSMAYAILRHSGVVLGKRDYMAAPEA</sequence>
<dbReference type="EMBL" id="FOTF01000015">
    <property type="protein sequence ID" value="SFL35811.1"/>
    <property type="molecule type" value="Genomic_DNA"/>
</dbReference>
<name>A0A1I4H354_9RHOB</name>
<dbReference type="AlphaFoldDB" id="A0A1I4H354"/>
<reference evidence="1 2" key="1">
    <citation type="submission" date="2016-10" db="EMBL/GenBank/DDBJ databases">
        <authorList>
            <person name="de Groot N.N."/>
        </authorList>
    </citation>
    <scope>NUCLEOTIDE SEQUENCE [LARGE SCALE GENOMIC DNA]</scope>
    <source>
        <strain evidence="1 2">DSM 16199</strain>
    </source>
</reference>
<dbReference type="InterPro" id="IPR018531">
    <property type="entry name" value="DUF1993"/>
</dbReference>
<dbReference type="STRING" id="195913.SAMN04488004_11550"/>
<dbReference type="InterPro" id="IPR034660">
    <property type="entry name" value="DinB/YfiT-like"/>
</dbReference>
<evidence type="ECO:0000313" key="1">
    <source>
        <dbReference type="EMBL" id="SFL35811.1"/>
    </source>
</evidence>
<dbReference type="SUPFAM" id="SSF109854">
    <property type="entry name" value="DinB/YfiT-like putative metalloenzymes"/>
    <property type="match status" value="1"/>
</dbReference>
<dbReference type="Gene3D" id="1.20.120.450">
    <property type="entry name" value="dinb family like domain"/>
    <property type="match status" value="1"/>
</dbReference>
<dbReference type="PANTHER" id="PTHR36922">
    <property type="entry name" value="BLL2446 PROTEIN"/>
    <property type="match status" value="1"/>
</dbReference>
<dbReference type="RefSeq" id="WP_090190369.1">
    <property type="nucleotide sequence ID" value="NZ_FOTF01000015.1"/>
</dbReference>
<accession>A0A1I4H354</accession>
<proteinExistence type="predicted"/>
<dbReference type="PANTHER" id="PTHR36922:SF1">
    <property type="entry name" value="DUF1993 DOMAIN-CONTAINING PROTEIN"/>
    <property type="match status" value="1"/>
</dbReference>
<dbReference type="OrthoDB" id="338237at2"/>
<evidence type="ECO:0008006" key="3">
    <source>
        <dbReference type="Google" id="ProtNLM"/>
    </source>
</evidence>
<dbReference type="Proteomes" id="UP000199550">
    <property type="component" value="Unassembled WGS sequence"/>
</dbReference>
<evidence type="ECO:0000313" key="2">
    <source>
        <dbReference type="Proteomes" id="UP000199550"/>
    </source>
</evidence>
<gene>
    <name evidence="1" type="ORF">SAMN04488004_11550</name>
</gene>
<keyword evidence="2" id="KW-1185">Reference proteome</keyword>
<dbReference type="Pfam" id="PF09351">
    <property type="entry name" value="DUF1993"/>
    <property type="match status" value="1"/>
</dbReference>
<organism evidence="1 2">
    <name type="scientific">Loktanella salsilacus</name>
    <dbReference type="NCBI Taxonomy" id="195913"/>
    <lineage>
        <taxon>Bacteria</taxon>
        <taxon>Pseudomonadati</taxon>
        <taxon>Pseudomonadota</taxon>
        <taxon>Alphaproteobacteria</taxon>
        <taxon>Rhodobacterales</taxon>
        <taxon>Roseobacteraceae</taxon>
        <taxon>Loktanella</taxon>
    </lineage>
</organism>